<evidence type="ECO:0000313" key="3">
    <source>
        <dbReference type="Proteomes" id="UP001374579"/>
    </source>
</evidence>
<keyword evidence="3" id="KW-1185">Reference proteome</keyword>
<reference evidence="2 3" key="1">
    <citation type="submission" date="2024-02" db="EMBL/GenBank/DDBJ databases">
        <title>Chromosome-scale genome assembly of the rough periwinkle Littorina saxatilis.</title>
        <authorList>
            <person name="De Jode A."/>
            <person name="Faria R."/>
            <person name="Formenti G."/>
            <person name="Sims Y."/>
            <person name="Smith T.P."/>
            <person name="Tracey A."/>
            <person name="Wood J.M.D."/>
            <person name="Zagrodzka Z.B."/>
            <person name="Johannesson K."/>
            <person name="Butlin R.K."/>
            <person name="Leder E.H."/>
        </authorList>
    </citation>
    <scope>NUCLEOTIDE SEQUENCE [LARGE SCALE GENOMIC DNA]</scope>
    <source>
        <strain evidence="2">Snail1</strain>
        <tissue evidence="2">Muscle</tissue>
    </source>
</reference>
<proteinExistence type="predicted"/>
<gene>
    <name evidence="2" type="ORF">V1264_007707</name>
</gene>
<evidence type="ECO:0000313" key="2">
    <source>
        <dbReference type="EMBL" id="KAK7094031.1"/>
    </source>
</evidence>
<feature type="compositionally biased region" description="Basic and acidic residues" evidence="1">
    <location>
        <begin position="156"/>
        <end position="191"/>
    </location>
</feature>
<organism evidence="2 3">
    <name type="scientific">Littorina saxatilis</name>
    <dbReference type="NCBI Taxonomy" id="31220"/>
    <lineage>
        <taxon>Eukaryota</taxon>
        <taxon>Metazoa</taxon>
        <taxon>Spiralia</taxon>
        <taxon>Lophotrochozoa</taxon>
        <taxon>Mollusca</taxon>
        <taxon>Gastropoda</taxon>
        <taxon>Caenogastropoda</taxon>
        <taxon>Littorinimorpha</taxon>
        <taxon>Littorinoidea</taxon>
        <taxon>Littorinidae</taxon>
        <taxon>Littorina</taxon>
    </lineage>
</organism>
<dbReference type="EMBL" id="JBAMIC010000019">
    <property type="protein sequence ID" value="KAK7094031.1"/>
    <property type="molecule type" value="Genomic_DNA"/>
</dbReference>
<protein>
    <submittedName>
        <fullName evidence="2">Uncharacterized protein</fullName>
    </submittedName>
</protein>
<sequence length="221" mass="25772">MAKRFVYTNDLDLDLLDQVVLINPWTSSWEKVAKAVRVAQPRFEAVTTKGMNDRCHLLMTKRKRDTAEELKASGIEGEAETGLTIALDEALLLREEAERENTEKKKSKAADSIEKAKLIRDAALGNLQKAQPSGSGEDEVPTMRRKRRGGVLEEYQAFRRQADEDRERRRSESEREEREFRRREAEEERELRREELDLRRQELALQAKRDAAFFELLLQKK</sequence>
<evidence type="ECO:0000256" key="1">
    <source>
        <dbReference type="SAM" id="MobiDB-lite"/>
    </source>
</evidence>
<comment type="caution">
    <text evidence="2">The sequence shown here is derived from an EMBL/GenBank/DDBJ whole genome shotgun (WGS) entry which is preliminary data.</text>
</comment>
<feature type="region of interest" description="Disordered" evidence="1">
    <location>
        <begin position="124"/>
        <end position="191"/>
    </location>
</feature>
<accession>A0AAN9AVH8</accession>
<dbReference type="Proteomes" id="UP001374579">
    <property type="component" value="Unassembled WGS sequence"/>
</dbReference>
<dbReference type="AlphaFoldDB" id="A0AAN9AVH8"/>
<name>A0AAN9AVH8_9CAEN</name>